<dbReference type="OrthoDB" id="9805029at2"/>
<evidence type="ECO:0000256" key="4">
    <source>
        <dbReference type="ARBA" id="ARBA00022597"/>
    </source>
</evidence>
<evidence type="ECO:0000256" key="1">
    <source>
        <dbReference type="ARBA" id="ARBA00004202"/>
    </source>
</evidence>
<gene>
    <name evidence="11" type="ORF">FQ775_13655</name>
</gene>
<dbReference type="CDD" id="cd03216">
    <property type="entry name" value="ABC_Carb_Monos_I"/>
    <property type="match status" value="1"/>
</dbReference>
<sequence>MTQTKAGAVEPILRMRRIGKQFPGVVALAGVDLDVRPGEVHGLVGENGAGKSTLMKILSGAYQADTGEIQVDGETIAKPNPLGMIGRGVAVIYQEMMQARHLTVAENLFLGRLPRTGLGTVDWQSAVRQSAEVMTRLGFAVDPRARLDTLSVAQRQMVEIAKALSRDARLVILDEPSAVLGGSELDKLFAVIRRLSAAGVALIYISHRLHEVFAVCDVVTVLRDGSVVGTRPVADIDAATIIRMMVGRQLSDVFPERNRQPGDTVLSARGLTRPGVLRDIDIDVRAGEILGVCGMAGSGRTELLRALVGADAAACRSYRLNGTEGRPANPRAAIARGILLLPEDRKTEGCFLPQSVAFNITVSRLSVLMQRGMLNEARERDVVGQLVRQLGIRTPEAGTRISNLSGGNQQKCMLARSLNADCAILLIDEPTRGVDVGAKREIYQLLAMLADRQHTAIIIVSSELPEILGLCDRVVVMRDGMVAARFDHDEATEELIVAAAVGEPAAKAA</sequence>
<dbReference type="InterPro" id="IPR027417">
    <property type="entry name" value="P-loop_NTPase"/>
</dbReference>
<dbReference type="PROSITE" id="PS50893">
    <property type="entry name" value="ABC_TRANSPORTER_2"/>
    <property type="match status" value="2"/>
</dbReference>
<keyword evidence="5" id="KW-0677">Repeat</keyword>
<evidence type="ECO:0000259" key="10">
    <source>
        <dbReference type="PROSITE" id="PS50893"/>
    </source>
</evidence>
<keyword evidence="9" id="KW-0472">Membrane</keyword>
<evidence type="ECO:0000256" key="8">
    <source>
        <dbReference type="ARBA" id="ARBA00022967"/>
    </source>
</evidence>
<dbReference type="Proteomes" id="UP000321389">
    <property type="component" value="Chromosome"/>
</dbReference>
<dbReference type="SMART" id="SM00382">
    <property type="entry name" value="AAA"/>
    <property type="match status" value="2"/>
</dbReference>
<reference evidence="11" key="1">
    <citation type="submission" date="2020-04" db="EMBL/GenBank/DDBJ databases">
        <title>Nitratireductor sp. nov. isolated from mangrove soil.</title>
        <authorList>
            <person name="Ye Y."/>
        </authorList>
    </citation>
    <scope>NUCLEOTIDE SEQUENCE</scope>
    <source>
        <strain evidence="11">SY7</strain>
    </source>
</reference>
<feature type="domain" description="ABC transporter" evidence="10">
    <location>
        <begin position="248"/>
        <end position="504"/>
    </location>
</feature>
<evidence type="ECO:0000256" key="9">
    <source>
        <dbReference type="ARBA" id="ARBA00023136"/>
    </source>
</evidence>
<dbReference type="EMBL" id="CP042301">
    <property type="protein sequence ID" value="QDZ01341.1"/>
    <property type="molecule type" value="Genomic_DNA"/>
</dbReference>
<dbReference type="PANTHER" id="PTHR43790">
    <property type="entry name" value="CARBOHYDRATE TRANSPORT ATP-BINDING PROTEIN MG119-RELATED"/>
    <property type="match status" value="1"/>
</dbReference>
<dbReference type="Gene3D" id="3.40.50.300">
    <property type="entry name" value="P-loop containing nucleotide triphosphate hydrolases"/>
    <property type="match status" value="2"/>
</dbReference>
<keyword evidence="12" id="KW-1185">Reference proteome</keyword>
<dbReference type="InterPro" id="IPR003593">
    <property type="entry name" value="AAA+_ATPase"/>
</dbReference>
<feature type="domain" description="ABC transporter" evidence="10">
    <location>
        <begin position="13"/>
        <end position="249"/>
    </location>
</feature>
<evidence type="ECO:0000313" key="12">
    <source>
        <dbReference type="Proteomes" id="UP000321389"/>
    </source>
</evidence>
<dbReference type="AlphaFoldDB" id="A0A5B8L0D4"/>
<evidence type="ECO:0000256" key="5">
    <source>
        <dbReference type="ARBA" id="ARBA00022737"/>
    </source>
</evidence>
<keyword evidence="4" id="KW-0762">Sugar transport</keyword>
<evidence type="ECO:0000313" key="11">
    <source>
        <dbReference type="EMBL" id="QDZ01341.1"/>
    </source>
</evidence>
<comment type="subcellular location">
    <subcellularLocation>
        <location evidence="1">Cell membrane</location>
        <topology evidence="1">Peripheral membrane protein</topology>
    </subcellularLocation>
</comment>
<name>A0A5B8L0D4_9HYPH</name>
<dbReference type="GO" id="GO:0005524">
    <property type="term" value="F:ATP binding"/>
    <property type="evidence" value="ECO:0007669"/>
    <property type="project" value="UniProtKB-KW"/>
</dbReference>
<keyword evidence="3" id="KW-1003">Cell membrane</keyword>
<dbReference type="Pfam" id="PF00005">
    <property type="entry name" value="ABC_tran"/>
    <property type="match status" value="2"/>
</dbReference>
<evidence type="ECO:0000256" key="3">
    <source>
        <dbReference type="ARBA" id="ARBA00022475"/>
    </source>
</evidence>
<proteinExistence type="predicted"/>
<dbReference type="InterPro" id="IPR050107">
    <property type="entry name" value="ABC_carbohydrate_import_ATPase"/>
</dbReference>
<accession>A0A5B8L0D4</accession>
<evidence type="ECO:0000256" key="6">
    <source>
        <dbReference type="ARBA" id="ARBA00022741"/>
    </source>
</evidence>
<dbReference type="FunFam" id="3.40.50.300:FF:000127">
    <property type="entry name" value="Ribose import ATP-binding protein RbsA"/>
    <property type="match status" value="1"/>
</dbReference>
<dbReference type="KEGG" id="niy:FQ775_13655"/>
<dbReference type="CDD" id="cd03215">
    <property type="entry name" value="ABC_Carb_Monos_II"/>
    <property type="match status" value="1"/>
</dbReference>
<keyword evidence="7 11" id="KW-0067">ATP-binding</keyword>
<dbReference type="GO" id="GO:0016887">
    <property type="term" value="F:ATP hydrolysis activity"/>
    <property type="evidence" value="ECO:0007669"/>
    <property type="project" value="InterPro"/>
</dbReference>
<keyword evidence="2" id="KW-0813">Transport</keyword>
<organism evidence="11 12">
    <name type="scientific">Nitratireductor mangrovi</name>
    <dbReference type="NCBI Taxonomy" id="2599600"/>
    <lineage>
        <taxon>Bacteria</taxon>
        <taxon>Pseudomonadati</taxon>
        <taxon>Pseudomonadota</taxon>
        <taxon>Alphaproteobacteria</taxon>
        <taxon>Hyphomicrobiales</taxon>
        <taxon>Phyllobacteriaceae</taxon>
        <taxon>Nitratireductor</taxon>
    </lineage>
</organism>
<keyword evidence="8" id="KW-1278">Translocase</keyword>
<evidence type="ECO:0000256" key="7">
    <source>
        <dbReference type="ARBA" id="ARBA00022840"/>
    </source>
</evidence>
<dbReference type="InterPro" id="IPR003439">
    <property type="entry name" value="ABC_transporter-like_ATP-bd"/>
</dbReference>
<dbReference type="RefSeq" id="WP_146299986.1">
    <property type="nucleotide sequence ID" value="NZ_CP042301.2"/>
</dbReference>
<dbReference type="GO" id="GO:0005886">
    <property type="term" value="C:plasma membrane"/>
    <property type="evidence" value="ECO:0007669"/>
    <property type="project" value="UniProtKB-SubCell"/>
</dbReference>
<keyword evidence="6" id="KW-0547">Nucleotide-binding</keyword>
<dbReference type="SUPFAM" id="SSF52540">
    <property type="entry name" value="P-loop containing nucleoside triphosphate hydrolases"/>
    <property type="match status" value="2"/>
</dbReference>
<evidence type="ECO:0000256" key="2">
    <source>
        <dbReference type="ARBA" id="ARBA00022448"/>
    </source>
</evidence>
<protein>
    <submittedName>
        <fullName evidence="11">Sugar ABC transporter ATP-binding protein</fullName>
    </submittedName>
</protein>
<dbReference type="PANTHER" id="PTHR43790:SF3">
    <property type="entry name" value="D-ALLOSE IMPORT ATP-BINDING PROTEIN ALSA-RELATED"/>
    <property type="match status" value="1"/>
</dbReference>